<dbReference type="CDD" id="cd00303">
    <property type="entry name" value="retropepsin_like"/>
    <property type="match status" value="2"/>
</dbReference>
<evidence type="ECO:0000313" key="3">
    <source>
        <dbReference type="Proteomes" id="UP000800035"/>
    </source>
</evidence>
<sequence>MSGVYLNPNARDAQNRPPRKSKKGKKKADTERSKTGNSKPTENQNSTTSTSNAQVQDVPPESSQTHRITDVRREHWVNAYVNGTLVRVFPDNGSALNLISEAYVRLNKLEVDDDTKTTLRLPYGKVVVSTGSLKVLFAFANEYTVYTINCVILPGCVHDFVLSGKFFPDTGSDVNVILESHATALGLSISPDMEKTILECIDGSQFTACGIIRNAEWRFGKVTTTASSFPPVYQKASPNNPPLEWEFGTNATHGNTFVCDFYVVKTLTVPVILSANLLYGTNAFTACAEHITQRDHYADIEQPDYPEVAVVRKAWEARFGKHRKGNTTTNGVLPSTSTMLLSADDELRRHLEEDERITSLPEHEQDAARQAEEAQQQKWRDAHAKQSSIAPPSTGASSSQQSPST</sequence>
<dbReference type="Gene3D" id="2.40.70.10">
    <property type="entry name" value="Acid Proteases"/>
    <property type="match status" value="1"/>
</dbReference>
<feature type="compositionally biased region" description="Basic and acidic residues" evidence="1">
    <location>
        <begin position="354"/>
        <end position="372"/>
    </location>
</feature>
<dbReference type="OrthoDB" id="6079484at2759"/>
<evidence type="ECO:0000313" key="2">
    <source>
        <dbReference type="EMBL" id="KAF1956894.1"/>
    </source>
</evidence>
<keyword evidence="3" id="KW-1185">Reference proteome</keyword>
<dbReference type="EMBL" id="ML976990">
    <property type="protein sequence ID" value="KAF1956894.1"/>
    <property type="molecule type" value="Genomic_DNA"/>
</dbReference>
<evidence type="ECO:0000256" key="1">
    <source>
        <dbReference type="SAM" id="MobiDB-lite"/>
    </source>
</evidence>
<accession>A0A6A5TX40</accession>
<organism evidence="2 3">
    <name type="scientific">Byssothecium circinans</name>
    <dbReference type="NCBI Taxonomy" id="147558"/>
    <lineage>
        <taxon>Eukaryota</taxon>
        <taxon>Fungi</taxon>
        <taxon>Dikarya</taxon>
        <taxon>Ascomycota</taxon>
        <taxon>Pezizomycotina</taxon>
        <taxon>Dothideomycetes</taxon>
        <taxon>Pleosporomycetidae</taxon>
        <taxon>Pleosporales</taxon>
        <taxon>Massarineae</taxon>
        <taxon>Massarinaceae</taxon>
        <taxon>Byssothecium</taxon>
    </lineage>
</organism>
<protein>
    <submittedName>
        <fullName evidence="2">Uncharacterized protein</fullName>
    </submittedName>
</protein>
<name>A0A6A5TX40_9PLEO</name>
<feature type="region of interest" description="Disordered" evidence="1">
    <location>
        <begin position="1"/>
        <end position="69"/>
    </location>
</feature>
<dbReference type="Proteomes" id="UP000800035">
    <property type="component" value="Unassembled WGS sequence"/>
</dbReference>
<reference evidence="2" key="1">
    <citation type="journal article" date="2020" name="Stud. Mycol.">
        <title>101 Dothideomycetes genomes: a test case for predicting lifestyles and emergence of pathogens.</title>
        <authorList>
            <person name="Haridas S."/>
            <person name="Albert R."/>
            <person name="Binder M."/>
            <person name="Bloem J."/>
            <person name="Labutti K."/>
            <person name="Salamov A."/>
            <person name="Andreopoulos B."/>
            <person name="Baker S."/>
            <person name="Barry K."/>
            <person name="Bills G."/>
            <person name="Bluhm B."/>
            <person name="Cannon C."/>
            <person name="Castanera R."/>
            <person name="Culley D."/>
            <person name="Daum C."/>
            <person name="Ezra D."/>
            <person name="Gonzalez J."/>
            <person name="Henrissat B."/>
            <person name="Kuo A."/>
            <person name="Liang C."/>
            <person name="Lipzen A."/>
            <person name="Lutzoni F."/>
            <person name="Magnuson J."/>
            <person name="Mondo S."/>
            <person name="Nolan M."/>
            <person name="Ohm R."/>
            <person name="Pangilinan J."/>
            <person name="Park H.-J."/>
            <person name="Ramirez L."/>
            <person name="Alfaro M."/>
            <person name="Sun H."/>
            <person name="Tritt A."/>
            <person name="Yoshinaga Y."/>
            <person name="Zwiers L.-H."/>
            <person name="Turgeon B."/>
            <person name="Goodwin S."/>
            <person name="Spatafora J."/>
            <person name="Crous P."/>
            <person name="Grigoriev I."/>
        </authorList>
    </citation>
    <scope>NUCLEOTIDE SEQUENCE</scope>
    <source>
        <strain evidence="2">CBS 675.92</strain>
    </source>
</reference>
<feature type="compositionally biased region" description="Low complexity" evidence="1">
    <location>
        <begin position="390"/>
        <end position="405"/>
    </location>
</feature>
<proteinExistence type="predicted"/>
<dbReference type="AlphaFoldDB" id="A0A6A5TX40"/>
<feature type="compositionally biased region" description="Low complexity" evidence="1">
    <location>
        <begin position="43"/>
        <end position="56"/>
    </location>
</feature>
<gene>
    <name evidence="2" type="ORF">CC80DRAFT_561306</name>
</gene>
<feature type="compositionally biased region" description="Basic residues" evidence="1">
    <location>
        <begin position="17"/>
        <end position="26"/>
    </location>
</feature>
<dbReference type="InterPro" id="IPR021109">
    <property type="entry name" value="Peptidase_aspartic_dom_sf"/>
</dbReference>
<feature type="region of interest" description="Disordered" evidence="1">
    <location>
        <begin position="354"/>
        <end position="405"/>
    </location>
</feature>